<dbReference type="Proteomes" id="UP000288216">
    <property type="component" value="Unassembled WGS sequence"/>
</dbReference>
<keyword evidence="7" id="KW-0807">Transducer</keyword>
<keyword evidence="8" id="KW-0812">Transmembrane</keyword>
<evidence type="ECO:0000256" key="7">
    <source>
        <dbReference type="ARBA" id="ARBA00023224"/>
    </source>
</evidence>
<dbReference type="PANTHER" id="PTHR32546">
    <property type="entry name" value="G-PROTEIN COUPLED RECEPTOR 158-RELATED"/>
    <property type="match status" value="1"/>
</dbReference>
<gene>
    <name evidence="9" type="ORF">scyTo_0004973</name>
</gene>
<keyword evidence="8" id="KW-0472">Membrane</keyword>
<evidence type="ECO:0008006" key="11">
    <source>
        <dbReference type="Google" id="ProtNLM"/>
    </source>
</evidence>
<evidence type="ECO:0000256" key="5">
    <source>
        <dbReference type="ARBA" id="ARBA00023170"/>
    </source>
</evidence>
<dbReference type="GO" id="GO:0004930">
    <property type="term" value="F:G protein-coupled receptor activity"/>
    <property type="evidence" value="ECO:0007669"/>
    <property type="project" value="UniProtKB-KW"/>
</dbReference>
<organism evidence="9 10">
    <name type="scientific">Scyliorhinus torazame</name>
    <name type="common">Cloudy catshark</name>
    <name type="synonym">Catulus torazame</name>
    <dbReference type="NCBI Taxonomy" id="75743"/>
    <lineage>
        <taxon>Eukaryota</taxon>
        <taxon>Metazoa</taxon>
        <taxon>Chordata</taxon>
        <taxon>Craniata</taxon>
        <taxon>Vertebrata</taxon>
        <taxon>Chondrichthyes</taxon>
        <taxon>Elasmobranchii</taxon>
        <taxon>Galeomorphii</taxon>
        <taxon>Galeoidea</taxon>
        <taxon>Carcharhiniformes</taxon>
        <taxon>Scyliorhinidae</taxon>
        <taxon>Scyliorhinus</taxon>
    </lineage>
</organism>
<evidence type="ECO:0000256" key="4">
    <source>
        <dbReference type="ARBA" id="ARBA00023040"/>
    </source>
</evidence>
<accession>A0A401P017</accession>
<keyword evidence="4" id="KW-0297">G-protein coupled receptor</keyword>
<protein>
    <recommendedName>
        <fullName evidence="11">G-protein coupled receptors family 3 profile domain-containing protein</fullName>
    </recommendedName>
</protein>
<evidence type="ECO:0000256" key="1">
    <source>
        <dbReference type="ARBA" id="ARBA00004651"/>
    </source>
</evidence>
<dbReference type="GO" id="GO:0005886">
    <property type="term" value="C:plasma membrane"/>
    <property type="evidence" value="ECO:0007669"/>
    <property type="project" value="UniProtKB-SubCell"/>
</dbReference>
<keyword evidence="5" id="KW-0675">Receptor</keyword>
<keyword evidence="10" id="KW-1185">Reference proteome</keyword>
<dbReference type="OMA" id="EGCEFCE"/>
<comment type="similarity">
    <text evidence="2">Belongs to the G-protein coupled receptor 3 family.</text>
</comment>
<comment type="subcellular location">
    <subcellularLocation>
        <location evidence="1">Cell membrane</location>
        <topology evidence="1">Multi-pass membrane protein</topology>
    </subcellularLocation>
</comment>
<comment type="caution">
    <text evidence="9">The sequence shown here is derived from an EMBL/GenBank/DDBJ whole genome shotgun (WGS) entry which is preliminary data.</text>
</comment>
<dbReference type="EMBL" id="BFAA01001503">
    <property type="protein sequence ID" value="GCB66447.1"/>
    <property type="molecule type" value="Genomic_DNA"/>
</dbReference>
<dbReference type="OrthoDB" id="2129233at2759"/>
<dbReference type="PANTHER" id="PTHR32546:SF11">
    <property type="entry name" value="G-PROTEIN COUPLED RECEPTOR 158-RELATED"/>
    <property type="match status" value="1"/>
</dbReference>
<dbReference type="STRING" id="75743.A0A401P017"/>
<sequence length="146" mass="16143">MGLNVIRIKLSPLKCISPKGRGFMLGAYDCSCKSGFYRPSGVSQKSFDGKIKQHAIGQGQHGSVYECLPCRNGCSSCQDDSPCHAEEDKHLRIAIIAFQAFCMLLNFIAMLVVYHFRRCKSIRASGLVLLETILFGTLLLHFPVSV</sequence>
<keyword evidence="6" id="KW-0325">Glycoprotein</keyword>
<dbReference type="AlphaFoldDB" id="A0A401P017"/>
<dbReference type="InterPro" id="IPR043458">
    <property type="entry name" value="GPR158/179"/>
</dbReference>
<evidence type="ECO:0000256" key="2">
    <source>
        <dbReference type="ARBA" id="ARBA00007242"/>
    </source>
</evidence>
<feature type="transmembrane region" description="Helical" evidence="8">
    <location>
        <begin position="93"/>
        <end position="114"/>
    </location>
</feature>
<evidence type="ECO:0000256" key="6">
    <source>
        <dbReference type="ARBA" id="ARBA00023180"/>
    </source>
</evidence>
<keyword evidence="3" id="KW-1003">Cell membrane</keyword>
<evidence type="ECO:0000313" key="10">
    <source>
        <dbReference type="Proteomes" id="UP000288216"/>
    </source>
</evidence>
<keyword evidence="8" id="KW-1133">Transmembrane helix</keyword>
<name>A0A401P017_SCYTO</name>
<reference evidence="9 10" key="1">
    <citation type="journal article" date="2018" name="Nat. Ecol. Evol.">
        <title>Shark genomes provide insights into elasmobranch evolution and the origin of vertebrates.</title>
        <authorList>
            <person name="Hara Y"/>
            <person name="Yamaguchi K"/>
            <person name="Onimaru K"/>
            <person name="Kadota M"/>
            <person name="Koyanagi M"/>
            <person name="Keeley SD"/>
            <person name="Tatsumi K"/>
            <person name="Tanaka K"/>
            <person name="Motone F"/>
            <person name="Kageyama Y"/>
            <person name="Nozu R"/>
            <person name="Adachi N"/>
            <person name="Nishimura O"/>
            <person name="Nakagawa R"/>
            <person name="Tanegashima C"/>
            <person name="Kiyatake I"/>
            <person name="Matsumoto R"/>
            <person name="Murakumo K"/>
            <person name="Nishida K"/>
            <person name="Terakita A"/>
            <person name="Kuratani S"/>
            <person name="Sato K"/>
            <person name="Hyodo S Kuraku.S."/>
        </authorList>
    </citation>
    <scope>NUCLEOTIDE SEQUENCE [LARGE SCALE GENOMIC DNA]</scope>
</reference>
<evidence type="ECO:0000256" key="8">
    <source>
        <dbReference type="SAM" id="Phobius"/>
    </source>
</evidence>
<feature type="transmembrane region" description="Helical" evidence="8">
    <location>
        <begin position="126"/>
        <end position="144"/>
    </location>
</feature>
<proteinExistence type="inferred from homology"/>
<evidence type="ECO:0000313" key="9">
    <source>
        <dbReference type="EMBL" id="GCB66447.1"/>
    </source>
</evidence>
<evidence type="ECO:0000256" key="3">
    <source>
        <dbReference type="ARBA" id="ARBA00022475"/>
    </source>
</evidence>